<dbReference type="EMBL" id="CP017147">
    <property type="protein sequence ID" value="AOO81803.1"/>
    <property type="molecule type" value="Genomic_DNA"/>
</dbReference>
<dbReference type="InterPro" id="IPR000835">
    <property type="entry name" value="HTH_MarR-typ"/>
</dbReference>
<dbReference type="CDD" id="cd00090">
    <property type="entry name" value="HTH_ARSR"/>
    <property type="match status" value="1"/>
</dbReference>
<evidence type="ECO:0000313" key="7">
    <source>
        <dbReference type="Proteomes" id="UP000094969"/>
    </source>
</evidence>
<organism evidence="6 7">
    <name type="scientific">Bosea vaviloviae</name>
    <dbReference type="NCBI Taxonomy" id="1526658"/>
    <lineage>
        <taxon>Bacteria</taxon>
        <taxon>Pseudomonadati</taxon>
        <taxon>Pseudomonadota</taxon>
        <taxon>Alphaproteobacteria</taxon>
        <taxon>Hyphomicrobiales</taxon>
        <taxon>Boseaceae</taxon>
        <taxon>Bosea</taxon>
    </lineage>
</organism>
<protein>
    <recommendedName>
        <fullName evidence="4">HTH-type transcriptional regulator</fullName>
    </recommendedName>
</protein>
<dbReference type="KEGG" id="bvv:BHK69_16300"/>
<sequence>MTEITDTREELPEPLEAFILQWGDLGGQWGVNRSISQIHAFLYLAERPLTAEDIAESLDMARSNVSNSIKELLGWNLIRRVPMRQDRRDHFEAETNVWEIAARIAAGRKQREIDPALTALRNCVEKADHDPKVTPVARQRLHDMLEFTAALDRWYGQMLSIPQGKRDMLIRLGSKIASFLPGGKG</sequence>
<dbReference type="InterPro" id="IPR011991">
    <property type="entry name" value="ArsR-like_HTH"/>
</dbReference>
<keyword evidence="3 4" id="KW-0804">Transcription</keyword>
<evidence type="ECO:0000313" key="6">
    <source>
        <dbReference type="EMBL" id="AOO81803.1"/>
    </source>
</evidence>
<dbReference type="GO" id="GO:0003677">
    <property type="term" value="F:DNA binding"/>
    <property type="evidence" value="ECO:0007669"/>
    <property type="project" value="UniProtKB-UniRule"/>
</dbReference>
<dbReference type="Gene3D" id="1.10.10.10">
    <property type="entry name" value="Winged helix-like DNA-binding domain superfamily/Winged helix DNA-binding domain"/>
    <property type="match status" value="1"/>
</dbReference>
<reference evidence="6 7" key="1">
    <citation type="journal article" date="2015" name="Antonie Van Leeuwenhoek">
        <title>Bosea vaviloviae sp. nov., a new species of slow-growing rhizobia isolated from nodules of the relict species Vavilovia formosa (Stev.) Fed.</title>
        <authorList>
            <person name="Safronova V.I."/>
            <person name="Kuznetsova I.G."/>
            <person name="Sazanova A.L."/>
            <person name="Kimeklis A.K."/>
            <person name="Belimov A.A."/>
            <person name="Andronov E.E."/>
            <person name="Pinaev A.G."/>
            <person name="Chizhevskaya E.P."/>
            <person name="Pukhaev A.R."/>
            <person name="Popov K.P."/>
            <person name="Willems A."/>
            <person name="Tikhonovich I.A."/>
        </authorList>
    </citation>
    <scope>NUCLEOTIDE SEQUENCE [LARGE SCALE GENOMIC DNA]</scope>
    <source>
        <strain evidence="6 7">Vaf18</strain>
    </source>
</reference>
<dbReference type="SUPFAM" id="SSF46785">
    <property type="entry name" value="Winged helix' DNA-binding domain"/>
    <property type="match status" value="1"/>
</dbReference>
<evidence type="ECO:0000256" key="3">
    <source>
        <dbReference type="ARBA" id="ARBA00023163"/>
    </source>
</evidence>
<dbReference type="STRING" id="1526658.BHK69_16300"/>
<evidence type="ECO:0000256" key="4">
    <source>
        <dbReference type="PIRNR" id="PIRNR006707"/>
    </source>
</evidence>
<feature type="domain" description="HTH marR-type" evidence="5">
    <location>
        <begin position="30"/>
        <end position="88"/>
    </location>
</feature>
<dbReference type="PANTHER" id="PTHR38465">
    <property type="entry name" value="HTH-TYPE TRANSCRIPTIONAL REGULATOR MJ1563-RELATED"/>
    <property type="match status" value="1"/>
</dbReference>
<evidence type="ECO:0000256" key="1">
    <source>
        <dbReference type="ARBA" id="ARBA00023015"/>
    </source>
</evidence>
<keyword evidence="1 4" id="KW-0805">Transcription regulation</keyword>
<keyword evidence="7" id="KW-1185">Reference proteome</keyword>
<gene>
    <name evidence="6" type="ORF">BHK69_16300</name>
</gene>
<keyword evidence="2 4" id="KW-0238">DNA-binding</keyword>
<dbReference type="AlphaFoldDB" id="A0A1D7U351"/>
<dbReference type="InterPro" id="IPR036388">
    <property type="entry name" value="WH-like_DNA-bd_sf"/>
</dbReference>
<dbReference type="InterPro" id="IPR052362">
    <property type="entry name" value="HTH-GbsR_regulator"/>
</dbReference>
<dbReference type="RefSeq" id="WP_069691013.1">
    <property type="nucleotide sequence ID" value="NZ_CP017147.1"/>
</dbReference>
<dbReference type="Proteomes" id="UP000094969">
    <property type="component" value="Chromosome"/>
</dbReference>
<evidence type="ECO:0000256" key="2">
    <source>
        <dbReference type="ARBA" id="ARBA00023125"/>
    </source>
</evidence>
<dbReference type="PANTHER" id="PTHR38465:SF1">
    <property type="entry name" value="HTH-TYPE TRANSCRIPTIONAL REGULATOR MJ1563-RELATED"/>
    <property type="match status" value="1"/>
</dbReference>
<dbReference type="Pfam" id="PF12802">
    <property type="entry name" value="MarR_2"/>
    <property type="match status" value="1"/>
</dbReference>
<dbReference type="PIRSF" id="PIRSF006707">
    <property type="entry name" value="MJ1563"/>
    <property type="match status" value="1"/>
</dbReference>
<proteinExistence type="inferred from homology"/>
<accession>A0A1D7U351</accession>
<dbReference type="InterPro" id="IPR036390">
    <property type="entry name" value="WH_DNA-bd_sf"/>
</dbReference>
<dbReference type="OrthoDB" id="9792628at2"/>
<comment type="similarity">
    <text evidence="4">Belongs to the GbsR family.</text>
</comment>
<dbReference type="InterPro" id="IPR026282">
    <property type="entry name" value="MJ1563"/>
</dbReference>
<dbReference type="GO" id="GO:0003700">
    <property type="term" value="F:DNA-binding transcription factor activity"/>
    <property type="evidence" value="ECO:0007669"/>
    <property type="project" value="InterPro"/>
</dbReference>
<name>A0A1D7U351_9HYPH</name>
<evidence type="ECO:0000259" key="5">
    <source>
        <dbReference type="Pfam" id="PF12802"/>
    </source>
</evidence>